<sequence length="174" mass="19789">MRSSAKTTPFAQMYDAHHGWLRGWLQRKTGCSWQAADLAQDTFLRILTSPRNSAQLAEVREPRSYLTTIARRVWIDFVRRDALEKAWLEALQQQPEPVAISAEEQTLILETLFQVDAMLEGLGEKVSQAFLLSQLEGLRYSEIAERLGVSVSSVKKYMAKATEHCLLLMCEDSL</sequence>
<dbReference type="RefSeq" id="WP_104002244.1">
    <property type="nucleotide sequence ID" value="NZ_FNVQ01000001.1"/>
</dbReference>
<dbReference type="AlphaFoldDB" id="A0A1H5XBK0"/>
<proteinExistence type="inferred from homology"/>
<organism evidence="7 8">
    <name type="scientific">Marinobacterium lutimaris</name>
    <dbReference type="NCBI Taxonomy" id="568106"/>
    <lineage>
        <taxon>Bacteria</taxon>
        <taxon>Pseudomonadati</taxon>
        <taxon>Pseudomonadota</taxon>
        <taxon>Gammaproteobacteria</taxon>
        <taxon>Oceanospirillales</taxon>
        <taxon>Oceanospirillaceae</taxon>
        <taxon>Marinobacterium</taxon>
    </lineage>
</organism>
<keyword evidence="2" id="KW-0805">Transcription regulation</keyword>
<keyword evidence="4" id="KW-0804">Transcription</keyword>
<protein>
    <submittedName>
        <fullName evidence="7">RNA polymerase sigma-70 factor, ECF subfamily</fullName>
    </submittedName>
</protein>
<comment type="similarity">
    <text evidence="1">Belongs to the sigma-70 factor family. ECF subfamily.</text>
</comment>
<evidence type="ECO:0000259" key="5">
    <source>
        <dbReference type="Pfam" id="PF04542"/>
    </source>
</evidence>
<dbReference type="InterPro" id="IPR013324">
    <property type="entry name" value="RNA_pol_sigma_r3/r4-like"/>
</dbReference>
<accession>A0A1H5XBK0</accession>
<evidence type="ECO:0000256" key="4">
    <source>
        <dbReference type="ARBA" id="ARBA00023163"/>
    </source>
</evidence>
<evidence type="ECO:0000259" key="6">
    <source>
        <dbReference type="Pfam" id="PF08281"/>
    </source>
</evidence>
<dbReference type="PANTHER" id="PTHR43133">
    <property type="entry name" value="RNA POLYMERASE ECF-TYPE SIGMA FACTO"/>
    <property type="match status" value="1"/>
</dbReference>
<dbReference type="GO" id="GO:0016987">
    <property type="term" value="F:sigma factor activity"/>
    <property type="evidence" value="ECO:0007669"/>
    <property type="project" value="UniProtKB-KW"/>
</dbReference>
<reference evidence="7 8" key="1">
    <citation type="submission" date="2016-10" db="EMBL/GenBank/DDBJ databases">
        <authorList>
            <person name="de Groot N.N."/>
        </authorList>
    </citation>
    <scope>NUCLEOTIDE SEQUENCE [LARGE SCALE GENOMIC DNA]</scope>
    <source>
        <strain evidence="7 8">DSM 22012</strain>
    </source>
</reference>
<dbReference type="SUPFAM" id="SSF88946">
    <property type="entry name" value="Sigma2 domain of RNA polymerase sigma factors"/>
    <property type="match status" value="1"/>
</dbReference>
<dbReference type="GO" id="GO:0003677">
    <property type="term" value="F:DNA binding"/>
    <property type="evidence" value="ECO:0007669"/>
    <property type="project" value="InterPro"/>
</dbReference>
<dbReference type="PANTHER" id="PTHR43133:SF63">
    <property type="entry name" value="RNA POLYMERASE SIGMA FACTOR FECI-RELATED"/>
    <property type="match status" value="1"/>
</dbReference>
<dbReference type="InterPro" id="IPR036388">
    <property type="entry name" value="WH-like_DNA-bd_sf"/>
</dbReference>
<evidence type="ECO:0000313" key="7">
    <source>
        <dbReference type="EMBL" id="SEG09144.1"/>
    </source>
</evidence>
<dbReference type="Pfam" id="PF08281">
    <property type="entry name" value="Sigma70_r4_2"/>
    <property type="match status" value="1"/>
</dbReference>
<dbReference type="Proteomes" id="UP000236745">
    <property type="component" value="Unassembled WGS sequence"/>
</dbReference>
<dbReference type="NCBIfam" id="NF009180">
    <property type="entry name" value="PRK12528.1"/>
    <property type="match status" value="1"/>
</dbReference>
<evidence type="ECO:0000256" key="3">
    <source>
        <dbReference type="ARBA" id="ARBA00023082"/>
    </source>
</evidence>
<feature type="domain" description="RNA polymerase sigma factor 70 region 4 type 2" evidence="6">
    <location>
        <begin position="113"/>
        <end position="165"/>
    </location>
</feature>
<dbReference type="EMBL" id="FNVQ01000001">
    <property type="protein sequence ID" value="SEG09144.1"/>
    <property type="molecule type" value="Genomic_DNA"/>
</dbReference>
<dbReference type="InterPro" id="IPR014284">
    <property type="entry name" value="RNA_pol_sigma-70_dom"/>
</dbReference>
<gene>
    <name evidence="7" type="ORF">SAMN05444390_1011333</name>
</gene>
<evidence type="ECO:0000256" key="1">
    <source>
        <dbReference type="ARBA" id="ARBA00010641"/>
    </source>
</evidence>
<keyword evidence="3" id="KW-0731">Sigma factor</keyword>
<feature type="domain" description="RNA polymerase sigma-70 region 2" evidence="5">
    <location>
        <begin position="13"/>
        <end position="81"/>
    </location>
</feature>
<dbReference type="InterPro" id="IPR039425">
    <property type="entry name" value="RNA_pol_sigma-70-like"/>
</dbReference>
<dbReference type="Pfam" id="PF04542">
    <property type="entry name" value="Sigma70_r2"/>
    <property type="match status" value="1"/>
</dbReference>
<evidence type="ECO:0000256" key="2">
    <source>
        <dbReference type="ARBA" id="ARBA00023015"/>
    </source>
</evidence>
<dbReference type="InterPro" id="IPR013325">
    <property type="entry name" value="RNA_pol_sigma_r2"/>
</dbReference>
<dbReference type="Gene3D" id="1.10.10.10">
    <property type="entry name" value="Winged helix-like DNA-binding domain superfamily/Winged helix DNA-binding domain"/>
    <property type="match status" value="1"/>
</dbReference>
<dbReference type="InterPro" id="IPR007627">
    <property type="entry name" value="RNA_pol_sigma70_r2"/>
</dbReference>
<dbReference type="GO" id="GO:0006352">
    <property type="term" value="P:DNA-templated transcription initiation"/>
    <property type="evidence" value="ECO:0007669"/>
    <property type="project" value="InterPro"/>
</dbReference>
<keyword evidence="8" id="KW-1185">Reference proteome</keyword>
<dbReference type="OrthoDB" id="9797134at2"/>
<dbReference type="NCBIfam" id="TIGR02937">
    <property type="entry name" value="sigma70-ECF"/>
    <property type="match status" value="1"/>
</dbReference>
<dbReference type="NCBIfam" id="NF007232">
    <property type="entry name" value="PRK09651.1"/>
    <property type="match status" value="1"/>
</dbReference>
<name>A0A1H5XBK0_9GAMM</name>
<evidence type="ECO:0000313" key="8">
    <source>
        <dbReference type="Proteomes" id="UP000236745"/>
    </source>
</evidence>
<dbReference type="SUPFAM" id="SSF88659">
    <property type="entry name" value="Sigma3 and sigma4 domains of RNA polymerase sigma factors"/>
    <property type="match status" value="1"/>
</dbReference>
<dbReference type="Gene3D" id="1.10.1740.10">
    <property type="match status" value="1"/>
</dbReference>
<dbReference type="InterPro" id="IPR013249">
    <property type="entry name" value="RNA_pol_sigma70_r4_t2"/>
</dbReference>